<dbReference type="RefSeq" id="WP_008041206.1">
    <property type="nucleotide sequence ID" value="NZ_AAOE01000038.1"/>
</dbReference>
<keyword evidence="2" id="KW-1185">Reference proteome</keyword>
<protein>
    <submittedName>
        <fullName evidence="1">Uncharacterized protein</fullName>
    </submittedName>
</protein>
<comment type="caution">
    <text evidence="1">The sequence shown here is derived from an EMBL/GenBank/DDBJ whole genome shotgun (WGS) entry which is preliminary data.</text>
</comment>
<gene>
    <name evidence="1" type="ORF">MED297_00075</name>
</gene>
<dbReference type="SUPFAM" id="SSF46785">
    <property type="entry name" value="Winged helix' DNA-binding domain"/>
    <property type="match status" value="1"/>
</dbReference>
<dbReference type="AlphaFoldDB" id="A4BJW9"/>
<dbReference type="HOGENOM" id="CLU_1119451_0_0_6"/>
<dbReference type="InterPro" id="IPR036390">
    <property type="entry name" value="WH_DNA-bd_sf"/>
</dbReference>
<sequence length="248" mass="29129">MNNARTEEVLILLKRVRFITYKQLAQYFGISQKNANKHINSMCEQKLLEPVPGARPSAFRMSTKAATAANVEYMRKWRSPAAVHQYLMRNEFELTMRQRWPDFQMLTAGQVKSRGLNLAKAEWPARFTDDQGQVHLALVLIDDYMMHVDRLRHALIRKHETKNNDAYMAAFRAGKIDRIPRWDKYVSWLFVVTTFESRVDQFKSEASKLWTKTTKKIFINGKHETVNLEMPDRVNIEVQSLKPIWRIA</sequence>
<evidence type="ECO:0000313" key="2">
    <source>
        <dbReference type="Proteomes" id="UP000005953"/>
    </source>
</evidence>
<proteinExistence type="predicted"/>
<reference evidence="1 2" key="1">
    <citation type="submission" date="2006-02" db="EMBL/GenBank/DDBJ databases">
        <authorList>
            <person name="Pinhassi J."/>
            <person name="Pedros-Alio C."/>
            <person name="Ferriera S."/>
            <person name="Johnson J."/>
            <person name="Kravitz S."/>
            <person name="Halpern A."/>
            <person name="Remington K."/>
            <person name="Beeson K."/>
            <person name="Tran B."/>
            <person name="Rogers Y.-H."/>
            <person name="Friedman R."/>
            <person name="Venter J.C."/>
        </authorList>
    </citation>
    <scope>NUCLEOTIDE SEQUENCE [LARGE SCALE GENOMIC DNA]</scope>
    <source>
        <strain evidence="1 2">MED297</strain>
    </source>
</reference>
<name>A4BJW9_9GAMM</name>
<dbReference type="Proteomes" id="UP000005953">
    <property type="component" value="Unassembled WGS sequence"/>
</dbReference>
<accession>A4BJW9</accession>
<evidence type="ECO:0000313" key="1">
    <source>
        <dbReference type="EMBL" id="EAR07570.1"/>
    </source>
</evidence>
<organism evidence="1 2">
    <name type="scientific">Reinekea blandensis MED297</name>
    <dbReference type="NCBI Taxonomy" id="314283"/>
    <lineage>
        <taxon>Bacteria</taxon>
        <taxon>Pseudomonadati</taxon>
        <taxon>Pseudomonadota</taxon>
        <taxon>Gammaproteobacteria</taxon>
        <taxon>Oceanospirillales</taxon>
        <taxon>Saccharospirillaceae</taxon>
        <taxon>Reinekea</taxon>
    </lineage>
</organism>
<dbReference type="EMBL" id="AAOE01000038">
    <property type="protein sequence ID" value="EAR07570.1"/>
    <property type="molecule type" value="Genomic_DNA"/>
</dbReference>
<dbReference type="STRING" id="314283.MED297_00075"/>